<sequence length="64" mass="7344">MQRCFSLKKEHAQTLEFQAIRSTNDCNTPVSARQVLSALVELLPELDKTQLNDTITRLNQRKNS</sequence>
<dbReference type="AlphaFoldDB" id="A0A1S0Z7P1"/>
<name>A0A1S0Z7P1_SALET</name>
<reference evidence="1" key="1">
    <citation type="submission" date="2016-09" db="EMBL/GenBank/DDBJ databases">
        <title>Whole genome sequencing of Salmonella enterica.</title>
        <authorList>
            <person name="Bell R."/>
        </authorList>
    </citation>
    <scope>NUCLEOTIDE SEQUENCE [LARGE SCALE GENOMIC DNA]</scope>
    <source>
        <strain evidence="1">CFSAN044978</strain>
    </source>
</reference>
<proteinExistence type="predicted"/>
<accession>A0A1S0Z7P1</accession>
<protein>
    <submittedName>
        <fullName evidence="1">Uncharacterized protein</fullName>
    </submittedName>
</protein>
<comment type="caution">
    <text evidence="1">The sequence shown here is derived from an EMBL/GenBank/DDBJ whole genome shotgun (WGS) entry which is preliminary data.</text>
</comment>
<dbReference type="RefSeq" id="WP_001188429.1">
    <property type="nucleotide sequence ID" value="NZ_QWDP01000013.1"/>
</dbReference>
<evidence type="ECO:0000313" key="1">
    <source>
        <dbReference type="EMBL" id="OHG60651.1"/>
    </source>
</evidence>
<gene>
    <name evidence="1" type="ORF">A7T00_27305</name>
</gene>
<organism evidence="1">
    <name type="scientific">Salmonella enterica subsp. enterica serovar Saintpaul</name>
    <dbReference type="NCBI Taxonomy" id="90105"/>
    <lineage>
        <taxon>Bacteria</taxon>
        <taxon>Pseudomonadati</taxon>
        <taxon>Pseudomonadota</taxon>
        <taxon>Gammaproteobacteria</taxon>
        <taxon>Enterobacterales</taxon>
        <taxon>Enterobacteriaceae</taxon>
        <taxon>Salmonella</taxon>
    </lineage>
</organism>
<dbReference type="EMBL" id="MLZC01000020">
    <property type="protein sequence ID" value="OHG60651.1"/>
    <property type="molecule type" value="Genomic_DNA"/>
</dbReference>